<dbReference type="PROSITE" id="PS00622">
    <property type="entry name" value="HTH_LUXR_1"/>
    <property type="match status" value="1"/>
</dbReference>
<dbReference type="CDD" id="cd06170">
    <property type="entry name" value="LuxR_C_like"/>
    <property type="match status" value="1"/>
</dbReference>
<protein>
    <submittedName>
        <fullName evidence="7">DNA-binding NarL/FixJ family response regulator</fullName>
    </submittedName>
</protein>
<evidence type="ECO:0000256" key="1">
    <source>
        <dbReference type="ARBA" id="ARBA00023015"/>
    </source>
</evidence>
<evidence type="ECO:0000256" key="2">
    <source>
        <dbReference type="ARBA" id="ARBA00023125"/>
    </source>
</evidence>
<dbReference type="Proteomes" id="UP000246005">
    <property type="component" value="Unassembled WGS sequence"/>
</dbReference>
<dbReference type="InterPro" id="IPR036388">
    <property type="entry name" value="WH-like_DNA-bd_sf"/>
</dbReference>
<dbReference type="GO" id="GO:0000160">
    <property type="term" value="P:phosphorelay signal transduction system"/>
    <property type="evidence" value="ECO:0007669"/>
    <property type="project" value="InterPro"/>
</dbReference>
<dbReference type="Gene3D" id="3.40.50.2300">
    <property type="match status" value="1"/>
</dbReference>
<dbReference type="PANTHER" id="PTHR44688:SF16">
    <property type="entry name" value="DNA-BINDING TRANSCRIPTIONAL ACTIVATOR DEVR_DOSR"/>
    <property type="match status" value="1"/>
</dbReference>
<evidence type="ECO:0000313" key="7">
    <source>
        <dbReference type="EMBL" id="PWK84391.1"/>
    </source>
</evidence>
<dbReference type="InterPro" id="IPR016032">
    <property type="entry name" value="Sig_transdc_resp-reg_C-effctor"/>
</dbReference>
<keyword evidence="4" id="KW-0597">Phosphoprotein</keyword>
<dbReference type="InterPro" id="IPR000792">
    <property type="entry name" value="Tscrpt_reg_LuxR_C"/>
</dbReference>
<dbReference type="SMART" id="SM00421">
    <property type="entry name" value="HTH_LUXR"/>
    <property type="match status" value="1"/>
</dbReference>
<dbReference type="PANTHER" id="PTHR44688">
    <property type="entry name" value="DNA-BINDING TRANSCRIPTIONAL ACTIVATOR DEVR_DOSR"/>
    <property type="match status" value="1"/>
</dbReference>
<keyword evidence="1" id="KW-0805">Transcription regulation</keyword>
<dbReference type="PROSITE" id="PS50043">
    <property type="entry name" value="HTH_LUXR_2"/>
    <property type="match status" value="1"/>
</dbReference>
<dbReference type="AlphaFoldDB" id="A0A316HW81"/>
<dbReference type="PROSITE" id="PS50110">
    <property type="entry name" value="RESPONSE_REGULATORY"/>
    <property type="match status" value="1"/>
</dbReference>
<sequence length="168" mass="17673">MAESLALMDMNLVVFEAGNTAEAFRLIDKRPAGDLAVVDLGLSRPAHVLLKALRGRGWRSVMAMTAGSCVSRVCDAISAGATGWLVDPCEPDARAEADRGAGDTALLSAREVQVIQMVAEGMTNAAIGRELKRSGLTVKSHLSRIALKLATGDRAEMVAIAMRAGLVK</sequence>
<dbReference type="EMBL" id="QGHB01000008">
    <property type="protein sequence ID" value="PWK84391.1"/>
    <property type="molecule type" value="Genomic_DNA"/>
</dbReference>
<dbReference type="SUPFAM" id="SSF52172">
    <property type="entry name" value="CheY-like"/>
    <property type="match status" value="1"/>
</dbReference>
<evidence type="ECO:0000256" key="3">
    <source>
        <dbReference type="ARBA" id="ARBA00023163"/>
    </source>
</evidence>
<evidence type="ECO:0000259" key="5">
    <source>
        <dbReference type="PROSITE" id="PS50043"/>
    </source>
</evidence>
<evidence type="ECO:0000256" key="4">
    <source>
        <dbReference type="PROSITE-ProRule" id="PRU00169"/>
    </source>
</evidence>
<dbReference type="InterPro" id="IPR011006">
    <property type="entry name" value="CheY-like_superfamily"/>
</dbReference>
<comment type="caution">
    <text evidence="7">The sequence shown here is derived from an EMBL/GenBank/DDBJ whole genome shotgun (WGS) entry which is preliminary data.</text>
</comment>
<evidence type="ECO:0000259" key="6">
    <source>
        <dbReference type="PROSITE" id="PS50110"/>
    </source>
</evidence>
<dbReference type="InterPro" id="IPR001789">
    <property type="entry name" value="Sig_transdc_resp-reg_receiver"/>
</dbReference>
<dbReference type="GO" id="GO:0006355">
    <property type="term" value="P:regulation of DNA-templated transcription"/>
    <property type="evidence" value="ECO:0007669"/>
    <property type="project" value="InterPro"/>
</dbReference>
<dbReference type="PRINTS" id="PR00038">
    <property type="entry name" value="HTHLUXR"/>
</dbReference>
<evidence type="ECO:0000313" key="8">
    <source>
        <dbReference type="Proteomes" id="UP000246005"/>
    </source>
</evidence>
<dbReference type="SUPFAM" id="SSF46894">
    <property type="entry name" value="C-terminal effector domain of the bipartite response regulators"/>
    <property type="match status" value="1"/>
</dbReference>
<feature type="modified residue" description="4-aspartylphosphate" evidence="4">
    <location>
        <position position="39"/>
    </location>
</feature>
<dbReference type="GO" id="GO:0003677">
    <property type="term" value="F:DNA binding"/>
    <property type="evidence" value="ECO:0007669"/>
    <property type="project" value="UniProtKB-KW"/>
</dbReference>
<accession>A0A316HW81</accession>
<keyword evidence="2 7" id="KW-0238">DNA-binding</keyword>
<feature type="domain" description="HTH luxR-type" evidence="5">
    <location>
        <begin position="100"/>
        <end position="165"/>
    </location>
</feature>
<gene>
    <name evidence="7" type="ORF">C8D88_1086</name>
</gene>
<feature type="domain" description="Response regulatory" evidence="6">
    <location>
        <begin position="1"/>
        <end position="102"/>
    </location>
</feature>
<dbReference type="Gene3D" id="1.10.10.10">
    <property type="entry name" value="Winged helix-like DNA-binding domain superfamily/Winged helix DNA-binding domain"/>
    <property type="match status" value="1"/>
</dbReference>
<reference evidence="7 8" key="1">
    <citation type="submission" date="2018-05" db="EMBL/GenBank/DDBJ databases">
        <title>Genomic Encyclopedia of Type Strains, Phase IV (KMG-IV): sequencing the most valuable type-strain genomes for metagenomic binning, comparative biology and taxonomic classification.</title>
        <authorList>
            <person name="Goeker M."/>
        </authorList>
    </citation>
    <scope>NUCLEOTIDE SEQUENCE [LARGE SCALE GENOMIC DNA]</scope>
    <source>
        <strain evidence="7 8">DSM 45480</strain>
    </source>
</reference>
<proteinExistence type="predicted"/>
<organism evidence="7 8">
    <name type="scientific">Lentzea atacamensis</name>
    <dbReference type="NCBI Taxonomy" id="531938"/>
    <lineage>
        <taxon>Bacteria</taxon>
        <taxon>Bacillati</taxon>
        <taxon>Actinomycetota</taxon>
        <taxon>Actinomycetes</taxon>
        <taxon>Pseudonocardiales</taxon>
        <taxon>Pseudonocardiaceae</taxon>
        <taxon>Lentzea</taxon>
    </lineage>
</organism>
<keyword evidence="3" id="KW-0804">Transcription</keyword>
<dbReference type="RefSeq" id="WP_233439866.1">
    <property type="nucleotide sequence ID" value="NZ_QGHB01000008.1"/>
</dbReference>
<name>A0A316HW81_9PSEU</name>
<dbReference type="Pfam" id="PF00196">
    <property type="entry name" value="GerE"/>
    <property type="match status" value="1"/>
</dbReference>